<dbReference type="InterPro" id="IPR004942">
    <property type="entry name" value="Roadblock/LAMTOR2_dom"/>
</dbReference>
<dbReference type="SUPFAM" id="SSF103196">
    <property type="entry name" value="Roadblock/LC7 domain"/>
    <property type="match status" value="1"/>
</dbReference>
<sequence>MSWLSELEALPSVRRAVLAGMDGLVIESVGRGGLSDSVMAAEMAALVRAMQGITGALGEDLRRFTLATASYEILAVCFEGYCLGALIERGGERAVVGQTLTNLAMRLVDQL</sequence>
<comment type="caution">
    <text evidence="2">The sequence shown here is derived from an EMBL/GenBank/DDBJ whole genome shotgun (WGS) entry which is preliminary data.</text>
</comment>
<organism evidence="2 3">
    <name type="scientific">Oceanithermus desulfurans NBRC 100063</name>
    <dbReference type="NCBI Taxonomy" id="1227550"/>
    <lineage>
        <taxon>Bacteria</taxon>
        <taxon>Thermotogati</taxon>
        <taxon>Deinococcota</taxon>
        <taxon>Deinococci</taxon>
        <taxon>Thermales</taxon>
        <taxon>Thermaceae</taxon>
        <taxon>Oceanithermus</taxon>
    </lineage>
</organism>
<protein>
    <recommendedName>
        <fullName evidence="1">Roadblock/LAMTOR2 domain-containing protein</fullName>
    </recommendedName>
</protein>
<evidence type="ECO:0000313" key="2">
    <source>
        <dbReference type="EMBL" id="GEM88965.1"/>
    </source>
</evidence>
<feature type="domain" description="Roadblock/LAMTOR2" evidence="1">
    <location>
        <begin position="2"/>
        <end position="87"/>
    </location>
</feature>
<dbReference type="SMART" id="SM00960">
    <property type="entry name" value="Robl_LC7"/>
    <property type="match status" value="1"/>
</dbReference>
<dbReference type="AlphaFoldDB" id="A0A511RH53"/>
<gene>
    <name evidence="2" type="ORF">ODE01S_03990</name>
</gene>
<dbReference type="Gene3D" id="3.30.450.30">
    <property type="entry name" value="Dynein light chain 2a, cytoplasmic"/>
    <property type="match status" value="1"/>
</dbReference>
<dbReference type="EMBL" id="BJXN01000002">
    <property type="protein sequence ID" value="GEM88965.1"/>
    <property type="molecule type" value="Genomic_DNA"/>
</dbReference>
<dbReference type="RefSeq" id="WP_013457999.1">
    <property type="nucleotide sequence ID" value="NZ_BJXN01000002.1"/>
</dbReference>
<name>A0A511RH53_9DEIN</name>
<dbReference type="OrthoDB" id="32664at2"/>
<dbReference type="Proteomes" id="UP000321827">
    <property type="component" value="Unassembled WGS sequence"/>
</dbReference>
<accession>A0A511RH53</accession>
<reference evidence="2 3" key="1">
    <citation type="submission" date="2019-07" db="EMBL/GenBank/DDBJ databases">
        <title>Whole genome shotgun sequence of Oceanithermus desulfurans NBRC 100063.</title>
        <authorList>
            <person name="Hosoyama A."/>
            <person name="Uohara A."/>
            <person name="Ohji S."/>
            <person name="Ichikawa N."/>
        </authorList>
    </citation>
    <scope>NUCLEOTIDE SEQUENCE [LARGE SCALE GENOMIC DNA]</scope>
    <source>
        <strain evidence="2 3">NBRC 100063</strain>
    </source>
</reference>
<evidence type="ECO:0000259" key="1">
    <source>
        <dbReference type="SMART" id="SM00960"/>
    </source>
</evidence>
<dbReference type="Pfam" id="PF03259">
    <property type="entry name" value="Robl_LC7"/>
    <property type="match status" value="1"/>
</dbReference>
<evidence type="ECO:0000313" key="3">
    <source>
        <dbReference type="Proteomes" id="UP000321827"/>
    </source>
</evidence>
<proteinExistence type="predicted"/>